<evidence type="ECO:0000313" key="2">
    <source>
        <dbReference type="EMBL" id="KAJ7414458.1"/>
    </source>
</evidence>
<accession>A0ABQ9D3N8</accession>
<name>A0ABQ9D3N8_9PASS</name>
<reference evidence="2" key="1">
    <citation type="submission" date="2019-10" db="EMBL/GenBank/DDBJ databases">
        <authorList>
            <person name="Soares A.E.R."/>
            <person name="Aleixo A."/>
            <person name="Schneider P."/>
            <person name="Miyaki C.Y."/>
            <person name="Schneider M.P."/>
            <person name="Mello C."/>
            <person name="Vasconcelos A.T.R."/>
        </authorList>
    </citation>
    <scope>NUCLEOTIDE SEQUENCE</scope>
    <source>
        <tissue evidence="2">Muscle</tissue>
    </source>
</reference>
<proteinExistence type="predicted"/>
<protein>
    <submittedName>
        <fullName evidence="2">RNA-directed DNA polymerase from mobile element jockey-like protein</fullName>
    </submittedName>
</protein>
<dbReference type="EMBL" id="WHWB01034055">
    <property type="protein sequence ID" value="KAJ7414458.1"/>
    <property type="molecule type" value="Genomic_DNA"/>
</dbReference>
<evidence type="ECO:0000313" key="3">
    <source>
        <dbReference type="Proteomes" id="UP001145742"/>
    </source>
</evidence>
<evidence type="ECO:0000313" key="1">
    <source>
        <dbReference type="EMBL" id="KAJ7405930.1"/>
    </source>
</evidence>
<dbReference type="EMBL" id="WHWB01034684">
    <property type="protein sequence ID" value="KAJ7405930.1"/>
    <property type="molecule type" value="Genomic_DNA"/>
</dbReference>
<comment type="caution">
    <text evidence="2">The sequence shown here is derived from an EMBL/GenBank/DDBJ whole genome shotgun (WGS) entry which is preliminary data.</text>
</comment>
<sequence>MSIHKKGWKEDPSNYGPASLTLVPGKVMEQIILSAFTQHTQDNQRIRLSQHGYKTDRSCLTNLIYFCDQMTCLVDEGKTVNVVYLNSSKIFDTISHGIVLEKLAACGLDRCTLHLVKNWLDV</sequence>
<dbReference type="PANTHER" id="PTHR33332">
    <property type="entry name" value="REVERSE TRANSCRIPTASE DOMAIN-CONTAINING PROTEIN"/>
    <property type="match status" value="1"/>
</dbReference>
<keyword evidence="3" id="KW-1185">Reference proteome</keyword>
<organism evidence="2 3">
    <name type="scientific">Willisornis vidua</name>
    <name type="common">Xingu scale-backed antbird</name>
    <dbReference type="NCBI Taxonomy" id="1566151"/>
    <lineage>
        <taxon>Eukaryota</taxon>
        <taxon>Metazoa</taxon>
        <taxon>Chordata</taxon>
        <taxon>Craniata</taxon>
        <taxon>Vertebrata</taxon>
        <taxon>Euteleostomi</taxon>
        <taxon>Archelosauria</taxon>
        <taxon>Archosauria</taxon>
        <taxon>Dinosauria</taxon>
        <taxon>Saurischia</taxon>
        <taxon>Theropoda</taxon>
        <taxon>Coelurosauria</taxon>
        <taxon>Aves</taxon>
        <taxon>Neognathae</taxon>
        <taxon>Neoaves</taxon>
        <taxon>Telluraves</taxon>
        <taxon>Australaves</taxon>
        <taxon>Passeriformes</taxon>
        <taxon>Thamnophilidae</taxon>
        <taxon>Willisornis</taxon>
    </lineage>
</organism>
<dbReference type="Proteomes" id="UP001145742">
    <property type="component" value="Unassembled WGS sequence"/>
</dbReference>
<gene>
    <name evidence="1" type="ORF">WISP_136803</name>
    <name evidence="2" type="ORF">WISP_84071</name>
</gene>